<dbReference type="KEGG" id="foc:113207754"/>
<sequence length="364" mass="41734">MALATRTLRSLQRFNKNVLLVSGRRRHDGCSPLLLKSSSRPYSDTVGVKLTGSNVTSSDKKDPAQFFFKDEVQSCLLEMNMRDTSKVFEPRKEGKTLSEPELKFLTQEELDEELERAHEVARYYLQLPPVLSPKPDERIVLSEDPELQGLEESKILVTDISFGVPHRDRIIVARDTDGTLRHASRDERYRMLQTYFPEEGRSIEPPQLFTSEKLKSLLDRLEYQFVLDKACIQFEPDDPQYVSVTSITYDHIDASGEYDLLVGTRHYGSMAFYLVFNGRQDKFLKHCISTHKIQDAVALTKVFYLTRPEITDYSNPSSPDDTAFLKEYISKYAKDKASLTMTLNAHLELQLPTADEERTLSGNQ</sequence>
<accession>A0A6J1SLM9</accession>
<evidence type="ECO:0000313" key="1">
    <source>
        <dbReference type="Proteomes" id="UP000504606"/>
    </source>
</evidence>
<dbReference type="InterPro" id="IPR019374">
    <property type="entry name" value="Ribosomal_mS22"/>
</dbReference>
<gene>
    <name evidence="2" type="primary">LOC113207754</name>
</gene>
<dbReference type="CTD" id="56945"/>
<organism evidence="1 2">
    <name type="scientific">Frankliniella occidentalis</name>
    <name type="common">Western flower thrips</name>
    <name type="synonym">Euthrips occidentalis</name>
    <dbReference type="NCBI Taxonomy" id="133901"/>
    <lineage>
        <taxon>Eukaryota</taxon>
        <taxon>Metazoa</taxon>
        <taxon>Ecdysozoa</taxon>
        <taxon>Arthropoda</taxon>
        <taxon>Hexapoda</taxon>
        <taxon>Insecta</taxon>
        <taxon>Pterygota</taxon>
        <taxon>Neoptera</taxon>
        <taxon>Paraneoptera</taxon>
        <taxon>Thysanoptera</taxon>
        <taxon>Terebrantia</taxon>
        <taxon>Thripoidea</taxon>
        <taxon>Thripidae</taxon>
        <taxon>Frankliniella</taxon>
    </lineage>
</organism>
<dbReference type="GO" id="GO:0003735">
    <property type="term" value="F:structural constituent of ribosome"/>
    <property type="evidence" value="ECO:0007669"/>
    <property type="project" value="TreeGrafter"/>
</dbReference>
<proteinExistence type="predicted"/>
<dbReference type="AlphaFoldDB" id="A0A6J1SLM9"/>
<dbReference type="GeneID" id="113207754"/>
<keyword evidence="2" id="KW-0689">Ribosomal protein</keyword>
<keyword evidence="1" id="KW-1185">Reference proteome</keyword>
<dbReference type="OrthoDB" id="10052321at2759"/>
<keyword evidence="2" id="KW-0687">Ribonucleoprotein</keyword>
<dbReference type="RefSeq" id="XP_026280220.1">
    <property type="nucleotide sequence ID" value="XM_026424435.2"/>
</dbReference>
<name>A0A6J1SLM9_FRAOC</name>
<evidence type="ECO:0000313" key="2">
    <source>
        <dbReference type="RefSeq" id="XP_026280220.1"/>
    </source>
</evidence>
<dbReference type="GO" id="GO:0005763">
    <property type="term" value="C:mitochondrial small ribosomal subunit"/>
    <property type="evidence" value="ECO:0007669"/>
    <property type="project" value="TreeGrafter"/>
</dbReference>
<dbReference type="Proteomes" id="UP000504606">
    <property type="component" value="Unplaced"/>
</dbReference>
<dbReference type="Pfam" id="PF10245">
    <property type="entry name" value="MRP-S22"/>
    <property type="match status" value="1"/>
</dbReference>
<dbReference type="PANTHER" id="PTHR13071">
    <property type="entry name" value="MITOCHONDRIAL 28S RIBOSOMAL PROTEIN S22"/>
    <property type="match status" value="1"/>
</dbReference>
<dbReference type="PANTHER" id="PTHR13071:SF4">
    <property type="entry name" value="SMALL RIBOSOMAL SUBUNIT PROTEIN MS22"/>
    <property type="match status" value="1"/>
</dbReference>
<reference evidence="2" key="1">
    <citation type="submission" date="2025-08" db="UniProtKB">
        <authorList>
            <consortium name="RefSeq"/>
        </authorList>
    </citation>
    <scope>IDENTIFICATION</scope>
    <source>
        <tissue evidence="2">Whole organism</tissue>
    </source>
</reference>
<protein>
    <submittedName>
        <fullName evidence="2">28S ribosomal protein S22, mitochondrial</fullName>
    </submittedName>
</protein>